<evidence type="ECO:0000313" key="2">
    <source>
        <dbReference type="EMBL" id="KAF4084158.1"/>
    </source>
</evidence>
<accession>A0A7J6ARM4</accession>
<feature type="coiled-coil region" evidence="1">
    <location>
        <begin position="274"/>
        <end position="329"/>
    </location>
</feature>
<dbReference type="PANTHER" id="PTHR18863:SF4">
    <property type="entry name" value="COILED-COIL DOMAIN-CONTAINING PROTEIN 170"/>
    <property type="match status" value="1"/>
</dbReference>
<evidence type="ECO:0000256" key="1">
    <source>
        <dbReference type="SAM" id="Coils"/>
    </source>
</evidence>
<dbReference type="EMBL" id="JAAGNN010000010">
    <property type="protein sequence ID" value="KAF4084158.1"/>
    <property type="molecule type" value="Genomic_DNA"/>
</dbReference>
<name>A0A7J6ARM4_AMEME</name>
<reference evidence="2 3" key="1">
    <citation type="submission" date="2020-02" db="EMBL/GenBank/DDBJ databases">
        <title>A chromosome-scale genome assembly of the black bullhead catfish (Ameiurus melas).</title>
        <authorList>
            <person name="Wen M."/>
            <person name="Zham M."/>
            <person name="Cabau C."/>
            <person name="Klopp C."/>
            <person name="Donnadieu C."/>
            <person name="Roques C."/>
            <person name="Bouchez O."/>
            <person name="Lampietro C."/>
            <person name="Jouanno E."/>
            <person name="Herpin A."/>
            <person name="Louis A."/>
            <person name="Berthelot C."/>
            <person name="Parey E."/>
            <person name="Roest-Crollius H."/>
            <person name="Braasch I."/>
            <person name="Postlethwait J."/>
            <person name="Robinson-Rechavi M."/>
            <person name="Echchiki A."/>
            <person name="Begum T."/>
            <person name="Montfort J."/>
            <person name="Schartl M."/>
            <person name="Bobe J."/>
            <person name="Guiguen Y."/>
        </authorList>
    </citation>
    <scope>NUCLEOTIDE SEQUENCE [LARGE SCALE GENOMIC DNA]</scope>
    <source>
        <strain evidence="2">M_S1</strain>
        <tissue evidence="2">Blood</tissue>
    </source>
</reference>
<evidence type="ECO:0008006" key="4">
    <source>
        <dbReference type="Google" id="ProtNLM"/>
    </source>
</evidence>
<protein>
    <recommendedName>
        <fullName evidence="4">Coiled-coil domain-containing protein 170</fullName>
    </recommendedName>
</protein>
<dbReference type="InterPro" id="IPR039139">
    <property type="entry name" value="CCDC170-like"/>
</dbReference>
<keyword evidence="1" id="KW-0175">Coiled coil</keyword>
<sequence length="729" mass="83355">MAYCFRTFTVERGNVILTNQEQQRPYRWTQMLVCCLETKSETFRHFCSGHSVERGKRAQKKDTKLVTTVYSCNGRFSNAAASAPLQTGHRVCPRGACSPPGQISKSPLTAGGLSVQAFLSGDYCERPERDMKLQALTKEYEDLKERALQMEIQSKEYLKEWNKTKQEANDLRRKCEEFLSRLASKLSVDLAGNDKPMETVVSLVEMCCMERDRQKTQICALEESAKSHDVESKASRETVRRLVANVDHEQKVSAIRASDLISIRQELDCILLKKQGLEVDNKCLRNKLQESELALVAVREEYRSYEKHSQDLEQRLLRSQNEAQALHSRMESFLKEVQVMLGNEPAISLPEEEHVLERLREVCRREKSSTESVTGMESRLAAVLQELGRQSELRRAAEQREQQLQNKMQTLESELFTAGVSKDEQSHDKQLYLQFLEHLSEKMRIEHITTDLGFDMRLEAILIRAEQLTRQEGTALVETKTLVYNLQKKFKEQKQRLESKELHMDLLRRKVAQLDEEKRSRSALAVERDDVTLASRKLQKKVERLQAELNAMRLSTTDLKAQLSHTNELKIRVMEQNRTIEDQTKSLGKLEKNKVKVERRLATAKTELQNEAHRARDELQQAQRLLHSQASAMAELAHREKKLMDFCTVIAQMLGVNMSASVPSCEVIKRLEVLIHSGHHFPLANQCVVPHLQHHMALTLDAPSCSIITAGSPGPEVPVQPPLPTTTTT</sequence>
<feature type="coiled-coil region" evidence="1">
    <location>
        <begin position="133"/>
        <end position="160"/>
    </location>
</feature>
<feature type="coiled-coil region" evidence="1">
    <location>
        <begin position="387"/>
        <end position="414"/>
    </location>
</feature>
<dbReference type="Proteomes" id="UP000593565">
    <property type="component" value="Unassembled WGS sequence"/>
</dbReference>
<feature type="coiled-coil region" evidence="1">
    <location>
        <begin position="490"/>
        <end position="625"/>
    </location>
</feature>
<dbReference type="PANTHER" id="PTHR18863">
    <property type="entry name" value="TSEC-2-RELATED"/>
    <property type="match status" value="1"/>
</dbReference>
<organism evidence="2 3">
    <name type="scientific">Ameiurus melas</name>
    <name type="common">Black bullhead</name>
    <name type="synonym">Silurus melas</name>
    <dbReference type="NCBI Taxonomy" id="219545"/>
    <lineage>
        <taxon>Eukaryota</taxon>
        <taxon>Metazoa</taxon>
        <taxon>Chordata</taxon>
        <taxon>Craniata</taxon>
        <taxon>Vertebrata</taxon>
        <taxon>Euteleostomi</taxon>
        <taxon>Actinopterygii</taxon>
        <taxon>Neopterygii</taxon>
        <taxon>Teleostei</taxon>
        <taxon>Ostariophysi</taxon>
        <taxon>Siluriformes</taxon>
        <taxon>Ictaluridae</taxon>
        <taxon>Ameiurus</taxon>
    </lineage>
</organism>
<dbReference type="AlphaFoldDB" id="A0A7J6ARM4"/>
<comment type="caution">
    <text evidence="2">The sequence shown here is derived from an EMBL/GenBank/DDBJ whole genome shotgun (WGS) entry which is preliminary data.</text>
</comment>
<keyword evidence="3" id="KW-1185">Reference proteome</keyword>
<gene>
    <name evidence="2" type="ORF">AMELA_G00125500</name>
</gene>
<proteinExistence type="predicted"/>
<evidence type="ECO:0000313" key="3">
    <source>
        <dbReference type="Proteomes" id="UP000593565"/>
    </source>
</evidence>